<reference evidence="2" key="1">
    <citation type="submission" date="2017-02" db="EMBL/GenBank/DDBJ databases">
        <authorList>
            <person name="Varghese N."/>
            <person name="Submissions S."/>
        </authorList>
    </citation>
    <scope>NUCLEOTIDE SEQUENCE [LARGE SCALE GENOMIC DNA]</scope>
    <source>
        <strain evidence="2">DSM 18108</strain>
    </source>
</reference>
<keyword evidence="2" id="KW-1185">Reference proteome</keyword>
<dbReference type="RefSeq" id="WP_079468719.1">
    <property type="nucleotide sequence ID" value="NZ_FUZZ01000001.1"/>
</dbReference>
<dbReference type="AlphaFoldDB" id="A0A1T5NGT6"/>
<dbReference type="InterPro" id="IPR029063">
    <property type="entry name" value="SAM-dependent_MTases_sf"/>
</dbReference>
<evidence type="ECO:0008006" key="3">
    <source>
        <dbReference type="Google" id="ProtNLM"/>
    </source>
</evidence>
<dbReference type="SUPFAM" id="SSF53335">
    <property type="entry name" value="S-adenosyl-L-methionine-dependent methyltransferases"/>
    <property type="match status" value="1"/>
</dbReference>
<accession>A0A1T5NGT6</accession>
<dbReference type="EMBL" id="FUZZ01000001">
    <property type="protein sequence ID" value="SKC99358.1"/>
    <property type="molecule type" value="Genomic_DNA"/>
</dbReference>
<evidence type="ECO:0000313" key="1">
    <source>
        <dbReference type="EMBL" id="SKC99358.1"/>
    </source>
</evidence>
<protein>
    <recommendedName>
        <fullName evidence="3">Methyltransferase domain-containing protein</fullName>
    </recommendedName>
</protein>
<proteinExistence type="predicted"/>
<dbReference type="Proteomes" id="UP000190166">
    <property type="component" value="Unassembled WGS sequence"/>
</dbReference>
<name>A0A1T5NGT6_9BACT</name>
<dbReference type="STRING" id="393003.SAMN05660461_1458"/>
<organism evidence="1 2">
    <name type="scientific">Chitinophaga ginsengisegetis</name>
    <dbReference type="NCBI Taxonomy" id="393003"/>
    <lineage>
        <taxon>Bacteria</taxon>
        <taxon>Pseudomonadati</taxon>
        <taxon>Bacteroidota</taxon>
        <taxon>Chitinophagia</taxon>
        <taxon>Chitinophagales</taxon>
        <taxon>Chitinophagaceae</taxon>
        <taxon>Chitinophaga</taxon>
    </lineage>
</organism>
<sequence length="305" mass="34650">MYVLPEIIKSISSQHDQHKELNLFYGGKSAALAWTPYTRFLLATYPREILQLNADGLTAGLVNYLTTQAQLTFCAANQYMNVSGIAGESLKAVYVTLMEDIVTRLKRKQTNFDDLEQLHGQRLTKWLLHTNPFVKELNGDQEPHVKRVVCAEYTPATQLSVLRLNLATIKGPVLDIGCGQHAYLVRYLRKQGIKAYGIDRFIEQPESYLGSADWLEYRLEPNSWGTIISNLSFSNHFLHHHGRSNSAYMSYAKKYMEILASLQTGGSYHYAPALPMIESYLPAAQYDISHDKVGDHFRSTVITRR</sequence>
<evidence type="ECO:0000313" key="2">
    <source>
        <dbReference type="Proteomes" id="UP000190166"/>
    </source>
</evidence>
<gene>
    <name evidence="1" type="ORF">SAMN05660461_1458</name>
</gene>